<organism evidence="5 6">
    <name type="scientific">Kocuria varians</name>
    <name type="common">Micrococcus varians</name>
    <dbReference type="NCBI Taxonomy" id="1272"/>
    <lineage>
        <taxon>Bacteria</taxon>
        <taxon>Bacillati</taxon>
        <taxon>Actinomycetota</taxon>
        <taxon>Actinomycetes</taxon>
        <taxon>Micrococcales</taxon>
        <taxon>Micrococcaceae</taxon>
        <taxon>Kocuria</taxon>
    </lineage>
</organism>
<evidence type="ECO:0000313" key="6">
    <source>
        <dbReference type="Proteomes" id="UP000315730"/>
    </source>
</evidence>
<dbReference type="AlphaFoldDB" id="A0A4Y4D9M2"/>
<feature type="domain" description="Glycosyltransferase 2-like" evidence="4">
    <location>
        <begin position="3"/>
        <end position="157"/>
    </location>
</feature>
<dbReference type="EMBL" id="BJNW01000021">
    <property type="protein sequence ID" value="GEC99987.1"/>
    <property type="molecule type" value="Genomic_DNA"/>
</dbReference>
<proteinExistence type="inferred from homology"/>
<keyword evidence="3" id="KW-0808">Transferase</keyword>
<protein>
    <recommendedName>
        <fullName evidence="4">Glycosyltransferase 2-like domain-containing protein</fullName>
    </recommendedName>
</protein>
<keyword evidence="2" id="KW-0328">Glycosyltransferase</keyword>
<dbReference type="SUPFAM" id="SSF53448">
    <property type="entry name" value="Nucleotide-diphospho-sugar transferases"/>
    <property type="match status" value="1"/>
</dbReference>
<evidence type="ECO:0000313" key="5">
    <source>
        <dbReference type="EMBL" id="GEC99987.1"/>
    </source>
</evidence>
<evidence type="ECO:0000256" key="1">
    <source>
        <dbReference type="ARBA" id="ARBA00006739"/>
    </source>
</evidence>
<name>A0A4Y4D9M2_KOCVA</name>
<comment type="caution">
    <text evidence="5">The sequence shown here is derived from an EMBL/GenBank/DDBJ whole genome shotgun (WGS) entry which is preliminary data.</text>
</comment>
<dbReference type="Proteomes" id="UP000315730">
    <property type="component" value="Unassembled WGS sequence"/>
</dbReference>
<gene>
    <name evidence="5" type="ORF">KVA01_21420</name>
</gene>
<dbReference type="Pfam" id="PF00535">
    <property type="entry name" value="Glycos_transf_2"/>
    <property type="match status" value="1"/>
</dbReference>
<dbReference type="InterPro" id="IPR001173">
    <property type="entry name" value="Glyco_trans_2-like"/>
</dbReference>
<dbReference type="PANTHER" id="PTHR43685:SF5">
    <property type="entry name" value="GLYCOSYLTRANSFERASE EPSE-RELATED"/>
    <property type="match status" value="1"/>
</dbReference>
<evidence type="ECO:0000259" key="4">
    <source>
        <dbReference type="Pfam" id="PF00535"/>
    </source>
</evidence>
<reference evidence="5 6" key="1">
    <citation type="submission" date="2019-06" db="EMBL/GenBank/DDBJ databases">
        <title>Whole genome shotgun sequence of Kocuria varians NBRC 15358.</title>
        <authorList>
            <person name="Hosoyama A."/>
            <person name="Uohara A."/>
            <person name="Ohji S."/>
            <person name="Ichikawa N."/>
        </authorList>
    </citation>
    <scope>NUCLEOTIDE SEQUENCE [LARGE SCALE GENOMIC DNA]</scope>
    <source>
        <strain evidence="5 6">NBRC 15358</strain>
    </source>
</reference>
<evidence type="ECO:0000256" key="2">
    <source>
        <dbReference type="ARBA" id="ARBA00022676"/>
    </source>
</evidence>
<keyword evidence="6" id="KW-1185">Reference proteome</keyword>
<dbReference type="InterPro" id="IPR050834">
    <property type="entry name" value="Glycosyltransf_2"/>
</dbReference>
<dbReference type="Gene3D" id="3.90.550.10">
    <property type="entry name" value="Spore Coat Polysaccharide Biosynthesis Protein SpsA, Chain A"/>
    <property type="match status" value="1"/>
</dbReference>
<sequence length="280" mass="30634">MLTVIMPAYRAAGTIGGSIRSTLRAMPRDARLVVGVDGPDAATEAAARAVADPRVVVRVHERNQGSVACTRRLLLETDGEFVAKMDADDYCLPWRFRLELAAVRHADIVCGTGIRFGAGIPRPSYFGSLTSREIGALLPFTNPLFHPSMLARRQSLLDANAYAVDSPAEDYVLWHDALLNGARLAKLATPVIAYRLSEGQISGASDYHQRVEADPEVRRVYEAWARANNRMWLLEDGGTPSHPRVTAEHAEEILSQVRPVTRPYARRQIALHASPAGSAC</sequence>
<comment type="similarity">
    <text evidence="1">Belongs to the glycosyltransferase 2 family.</text>
</comment>
<dbReference type="InterPro" id="IPR029044">
    <property type="entry name" value="Nucleotide-diphossugar_trans"/>
</dbReference>
<dbReference type="PANTHER" id="PTHR43685">
    <property type="entry name" value="GLYCOSYLTRANSFERASE"/>
    <property type="match status" value="1"/>
</dbReference>
<dbReference type="STRING" id="1272.GCA_900014985_00856"/>
<evidence type="ECO:0000256" key="3">
    <source>
        <dbReference type="ARBA" id="ARBA00022679"/>
    </source>
</evidence>
<dbReference type="CDD" id="cd00761">
    <property type="entry name" value="Glyco_tranf_GTA_type"/>
    <property type="match status" value="1"/>
</dbReference>
<accession>A0A4Y4D9M2</accession>
<dbReference type="GO" id="GO:0016757">
    <property type="term" value="F:glycosyltransferase activity"/>
    <property type="evidence" value="ECO:0007669"/>
    <property type="project" value="UniProtKB-KW"/>
</dbReference>